<dbReference type="InterPro" id="IPR050135">
    <property type="entry name" value="dGTPase-like"/>
</dbReference>
<sequence>MVSEDLKLASFQSTTKIHSQSKFVNIHKSTQEKHNEIKNLNQIFNDPIHGHIVMHPLLVKIIDTPHFQRLRNIKQLGGGYFVYPGASHNRFEHSIGVCHLAGKLIKTLQEHQPDLGIDDKDVLCVQIAGLCHDLGHGPFSHLFQEFMEEIKPDWRHEDQSVKMFDHLIRQHGIREEMRNQYKLDETDLIFIRELIRGPDRRSESGGSSTDSEFEYEGRPVEKAFLYEIVANHKTGIDVDKMDYLSRDCHHLGLKSNFDHERFLMFARVCGNEICMRDKEARNMYELFHTRNLLHHCACQHKAKNLVERMILDVLGKADAADFKVGGKMKKISDAFEDETAYLLLTDDILHQIWRSTADNLRDARDIINRIFTRKLYRSIQIKTFPNTVSKNSFTEKLEKLARELQTVTADDLDVMVFSLDYGMREVDPIKLLRFYSKEEPLEKIELKEEEVSFLLPRQFTETKVMLFCRKEEAPAIGQETLEQFWTLPG</sequence>
<dbReference type="OrthoDB" id="9991235at2759"/>
<evidence type="ECO:0000313" key="3">
    <source>
        <dbReference type="Proteomes" id="UP000504632"/>
    </source>
</evidence>
<protein>
    <submittedName>
        <fullName evidence="4">Deoxynucleoside triphosphate triphosphohydrolase SAMHD1-like</fullName>
    </submittedName>
</protein>
<keyword evidence="3" id="KW-1185">Reference proteome</keyword>
<dbReference type="InterPro" id="IPR006674">
    <property type="entry name" value="HD_domain"/>
</dbReference>
<dbReference type="GO" id="GO:0005634">
    <property type="term" value="C:nucleus"/>
    <property type="evidence" value="ECO:0007669"/>
    <property type="project" value="TreeGrafter"/>
</dbReference>
<dbReference type="GeneID" id="115825434"/>
<evidence type="ECO:0000256" key="1">
    <source>
        <dbReference type="ARBA" id="ARBA00005776"/>
    </source>
</evidence>
<accession>A0A6J2WLH2</accession>
<feature type="domain" description="HD" evidence="2">
    <location>
        <begin position="90"/>
        <end position="244"/>
    </location>
</feature>
<dbReference type="Pfam" id="PF01966">
    <property type="entry name" value="HD"/>
    <property type="match status" value="1"/>
</dbReference>
<name>A0A6J2WLH2_CHACN</name>
<dbReference type="AlphaFoldDB" id="A0A6J2WLH2"/>
<dbReference type="Gene3D" id="1.10.3210.10">
    <property type="entry name" value="Hypothetical protein af1432"/>
    <property type="match status" value="1"/>
</dbReference>
<evidence type="ECO:0000259" key="2">
    <source>
        <dbReference type="PROSITE" id="PS51831"/>
    </source>
</evidence>
<dbReference type="SUPFAM" id="SSF109604">
    <property type="entry name" value="HD-domain/PDEase-like"/>
    <property type="match status" value="1"/>
</dbReference>
<evidence type="ECO:0000313" key="4">
    <source>
        <dbReference type="RefSeq" id="XP_030645128.1"/>
    </source>
</evidence>
<dbReference type="InParanoid" id="A0A6J2WLH2"/>
<dbReference type="PANTHER" id="PTHR11373:SF4">
    <property type="entry name" value="DEOXYNUCLEOSIDE TRIPHOSPHATE TRIPHOSPHOHYDROLASE SAMHD1"/>
    <property type="match status" value="1"/>
</dbReference>
<dbReference type="PANTHER" id="PTHR11373">
    <property type="entry name" value="DEOXYNUCLEOSIDE TRIPHOSPHATE TRIPHOSPHOHYDROLASE"/>
    <property type="match status" value="1"/>
</dbReference>
<dbReference type="GO" id="GO:0006203">
    <property type="term" value="P:dGTP catabolic process"/>
    <property type="evidence" value="ECO:0007669"/>
    <property type="project" value="TreeGrafter"/>
</dbReference>
<dbReference type="RefSeq" id="XP_030645128.1">
    <property type="nucleotide sequence ID" value="XM_030789268.1"/>
</dbReference>
<dbReference type="PROSITE" id="PS51831">
    <property type="entry name" value="HD"/>
    <property type="match status" value="1"/>
</dbReference>
<dbReference type="GO" id="GO:0008832">
    <property type="term" value="F:dGTPase activity"/>
    <property type="evidence" value="ECO:0007669"/>
    <property type="project" value="TreeGrafter"/>
</dbReference>
<comment type="similarity">
    <text evidence="1">Belongs to the SAMHD1 family.</text>
</comment>
<dbReference type="GO" id="GO:0045088">
    <property type="term" value="P:regulation of innate immune response"/>
    <property type="evidence" value="ECO:0007669"/>
    <property type="project" value="TreeGrafter"/>
</dbReference>
<dbReference type="InterPro" id="IPR003607">
    <property type="entry name" value="HD/PDEase_dom"/>
</dbReference>
<gene>
    <name evidence="4" type="primary">LOC115825434</name>
</gene>
<dbReference type="Gene3D" id="3.30.70.2760">
    <property type="match status" value="1"/>
</dbReference>
<proteinExistence type="inferred from homology"/>
<dbReference type="GO" id="GO:0051607">
    <property type="term" value="P:defense response to virus"/>
    <property type="evidence" value="ECO:0007669"/>
    <property type="project" value="TreeGrafter"/>
</dbReference>
<dbReference type="Proteomes" id="UP000504632">
    <property type="component" value="Chromosome 12"/>
</dbReference>
<dbReference type="CDD" id="cd00077">
    <property type="entry name" value="HDc"/>
    <property type="match status" value="1"/>
</dbReference>
<organism evidence="3 4">
    <name type="scientific">Chanos chanos</name>
    <name type="common">Milkfish</name>
    <name type="synonym">Mugil chanos</name>
    <dbReference type="NCBI Taxonomy" id="29144"/>
    <lineage>
        <taxon>Eukaryota</taxon>
        <taxon>Metazoa</taxon>
        <taxon>Chordata</taxon>
        <taxon>Craniata</taxon>
        <taxon>Vertebrata</taxon>
        <taxon>Euteleostomi</taxon>
        <taxon>Actinopterygii</taxon>
        <taxon>Neopterygii</taxon>
        <taxon>Teleostei</taxon>
        <taxon>Ostariophysi</taxon>
        <taxon>Gonorynchiformes</taxon>
        <taxon>Chanidae</taxon>
        <taxon>Chanos</taxon>
    </lineage>
</organism>
<dbReference type="SMART" id="SM00471">
    <property type="entry name" value="HDc"/>
    <property type="match status" value="1"/>
</dbReference>
<reference evidence="4" key="1">
    <citation type="submission" date="2025-08" db="UniProtKB">
        <authorList>
            <consortium name="RefSeq"/>
        </authorList>
    </citation>
    <scope>IDENTIFICATION</scope>
</reference>